<reference evidence="3" key="1">
    <citation type="submission" date="2020-12" db="EMBL/GenBank/DDBJ databases">
        <title>Genomic characterization of non-nitrogen-fixing Frankia strains.</title>
        <authorList>
            <person name="Carlos-Shanley C."/>
            <person name="Guerra T."/>
            <person name="Hahn D."/>
        </authorList>
    </citation>
    <scope>NUCLEOTIDE SEQUENCE</scope>
    <source>
        <strain evidence="3">CN6</strain>
    </source>
</reference>
<keyword evidence="4" id="KW-1185">Reference proteome</keyword>
<feature type="domain" description="AMP-binding enzyme C-terminal" evidence="2">
    <location>
        <begin position="417"/>
        <end position="491"/>
    </location>
</feature>
<dbReference type="RefSeq" id="WP_203006331.1">
    <property type="nucleotide sequence ID" value="NZ_JADWYU010000035.1"/>
</dbReference>
<dbReference type="AlphaFoldDB" id="A0A937RIW4"/>
<protein>
    <submittedName>
        <fullName evidence="3">AMP-binding protein</fullName>
    </submittedName>
</protein>
<dbReference type="InterPro" id="IPR045851">
    <property type="entry name" value="AMP-bd_C_sf"/>
</dbReference>
<name>A0A937RIW4_9ACTN</name>
<comment type="caution">
    <text evidence="3">The sequence shown here is derived from an EMBL/GenBank/DDBJ whole genome shotgun (WGS) entry which is preliminary data.</text>
</comment>
<evidence type="ECO:0000259" key="1">
    <source>
        <dbReference type="Pfam" id="PF00501"/>
    </source>
</evidence>
<evidence type="ECO:0000313" key="4">
    <source>
        <dbReference type="Proteomes" id="UP000604475"/>
    </source>
</evidence>
<dbReference type="InterPro" id="IPR025110">
    <property type="entry name" value="AMP-bd_C"/>
</dbReference>
<dbReference type="SUPFAM" id="SSF56801">
    <property type="entry name" value="Acetyl-CoA synthetase-like"/>
    <property type="match status" value="1"/>
</dbReference>
<dbReference type="PANTHER" id="PTHR24096">
    <property type="entry name" value="LONG-CHAIN-FATTY-ACID--COA LIGASE"/>
    <property type="match status" value="1"/>
</dbReference>
<dbReference type="GO" id="GO:0016405">
    <property type="term" value="F:CoA-ligase activity"/>
    <property type="evidence" value="ECO:0007669"/>
    <property type="project" value="TreeGrafter"/>
</dbReference>
<dbReference type="Proteomes" id="UP000604475">
    <property type="component" value="Unassembled WGS sequence"/>
</dbReference>
<dbReference type="EMBL" id="JAEACQ010000370">
    <property type="protein sequence ID" value="MBL7633096.1"/>
    <property type="molecule type" value="Genomic_DNA"/>
</dbReference>
<gene>
    <name evidence="3" type="ORF">I7412_39285</name>
</gene>
<dbReference type="Gene3D" id="3.40.50.12780">
    <property type="entry name" value="N-terminal domain of ligase-like"/>
    <property type="match status" value="1"/>
</dbReference>
<proteinExistence type="predicted"/>
<sequence>MNAALDTETSNANANANAGDGEISISRRIWQLAGENPTGVVFRHIGLDGSEPAFTWPMLDRRASQLAGALADRGLRYGDRLGLGLRNSPQFVFSALAAWKLGAVPVPVRWDVPDWELDKLRKVISPKIYLGPADLPWIDATDRAEVPNLPDIVSPHINGICSSGSTGTPKIIMPEKRGLYDPRYAGPIMQNWRPVSRPQTILVLAPMYHTNGFVTQFSMLSGDQLVVMEKFDAARVADVLERYRITTFTATPTMLQRIADLPDIDGRDLSSLDWILQGAAPMPPSLVHRWATLIGAERIVMAYGMTEALGLTAIRGDEWMTHQGSVGRGMGGTELRILGDDLRELPSGEVGQIYLRAPVTYGGGYRYLGDAPRLRGTEDGFQTAGDMGYLDPDGYLYLSDRRVDMIITGGANVFPAEVEAALIDHPAIADVVVIGLNDPEWGRRVHAVIEPADPANPPTTDDVIAYAKNRLAHYKAPKTVEFVAAIPRSEATKVNRGALVAARGG</sequence>
<dbReference type="InterPro" id="IPR042099">
    <property type="entry name" value="ANL_N_sf"/>
</dbReference>
<dbReference type="InterPro" id="IPR000873">
    <property type="entry name" value="AMP-dep_synth/lig_dom"/>
</dbReference>
<dbReference type="Pfam" id="PF13193">
    <property type="entry name" value="AMP-binding_C"/>
    <property type="match status" value="1"/>
</dbReference>
<organism evidence="3 4">
    <name type="scientific">Frankia nepalensis</name>
    <dbReference type="NCBI Taxonomy" id="1836974"/>
    <lineage>
        <taxon>Bacteria</taxon>
        <taxon>Bacillati</taxon>
        <taxon>Actinomycetota</taxon>
        <taxon>Actinomycetes</taxon>
        <taxon>Frankiales</taxon>
        <taxon>Frankiaceae</taxon>
        <taxon>Frankia</taxon>
    </lineage>
</organism>
<evidence type="ECO:0000313" key="3">
    <source>
        <dbReference type="EMBL" id="MBL7633096.1"/>
    </source>
</evidence>
<dbReference type="PANTHER" id="PTHR24096:SF323">
    <property type="entry name" value="BLR3536 PROTEIN"/>
    <property type="match status" value="1"/>
</dbReference>
<feature type="domain" description="AMP-dependent synthetase/ligase" evidence="1">
    <location>
        <begin position="53"/>
        <end position="360"/>
    </location>
</feature>
<dbReference type="Gene3D" id="3.30.300.30">
    <property type="match status" value="1"/>
</dbReference>
<evidence type="ECO:0000259" key="2">
    <source>
        <dbReference type="Pfam" id="PF13193"/>
    </source>
</evidence>
<accession>A0A937RIW4</accession>
<dbReference type="Pfam" id="PF00501">
    <property type="entry name" value="AMP-binding"/>
    <property type="match status" value="1"/>
</dbReference>